<keyword evidence="2" id="KW-1185">Reference proteome</keyword>
<sequence>MADELLRVRCPRCGGTLIRYVQALTGDAWIECLEAACDYRRPDDE</sequence>
<proteinExistence type="predicted"/>
<dbReference type="AlphaFoldDB" id="A0A7Y0Q521"/>
<gene>
    <name evidence="1" type="ORF">HIJ39_15835</name>
</gene>
<dbReference type="EMBL" id="JABBVZ010000067">
    <property type="protein sequence ID" value="NMP23809.1"/>
    <property type="molecule type" value="Genomic_DNA"/>
</dbReference>
<organism evidence="1 2">
    <name type="scientific">Sulfobacillus harzensis</name>
    <dbReference type="NCBI Taxonomy" id="2729629"/>
    <lineage>
        <taxon>Bacteria</taxon>
        <taxon>Bacillati</taxon>
        <taxon>Bacillota</taxon>
        <taxon>Clostridia</taxon>
        <taxon>Eubacteriales</taxon>
        <taxon>Clostridiales Family XVII. Incertae Sedis</taxon>
        <taxon>Sulfobacillus</taxon>
    </lineage>
</organism>
<reference evidence="1 2" key="1">
    <citation type="submission" date="2020-04" db="EMBL/GenBank/DDBJ databases">
        <authorList>
            <person name="Zhang R."/>
            <person name="Schippers A."/>
        </authorList>
    </citation>
    <scope>NUCLEOTIDE SEQUENCE [LARGE SCALE GENOMIC DNA]</scope>
    <source>
        <strain evidence="1 2">DSM 109850</strain>
    </source>
</reference>
<comment type="caution">
    <text evidence="1">The sequence shown here is derived from an EMBL/GenBank/DDBJ whole genome shotgun (WGS) entry which is preliminary data.</text>
</comment>
<dbReference type="RefSeq" id="WP_169101403.1">
    <property type="nucleotide sequence ID" value="NZ_JABBVZ010000067.1"/>
</dbReference>
<accession>A0A7Y0Q521</accession>
<evidence type="ECO:0000313" key="2">
    <source>
        <dbReference type="Proteomes" id="UP000533476"/>
    </source>
</evidence>
<evidence type="ECO:0008006" key="3">
    <source>
        <dbReference type="Google" id="ProtNLM"/>
    </source>
</evidence>
<evidence type="ECO:0000313" key="1">
    <source>
        <dbReference type="EMBL" id="NMP23809.1"/>
    </source>
</evidence>
<dbReference type="Proteomes" id="UP000533476">
    <property type="component" value="Unassembled WGS sequence"/>
</dbReference>
<name>A0A7Y0Q521_9FIRM</name>
<protein>
    <recommendedName>
        <fullName evidence="3">Small CPxCG-related zinc finger protein</fullName>
    </recommendedName>
</protein>